<evidence type="ECO:0000313" key="3">
    <source>
        <dbReference type="WBParaSite" id="GPUH_0000686301-mRNA-1"/>
    </source>
</evidence>
<reference evidence="3" key="1">
    <citation type="submission" date="2016-06" db="UniProtKB">
        <authorList>
            <consortium name="WormBaseParasite"/>
        </authorList>
    </citation>
    <scope>IDENTIFICATION</scope>
</reference>
<organism evidence="3">
    <name type="scientific">Gongylonema pulchrum</name>
    <dbReference type="NCBI Taxonomy" id="637853"/>
    <lineage>
        <taxon>Eukaryota</taxon>
        <taxon>Metazoa</taxon>
        <taxon>Ecdysozoa</taxon>
        <taxon>Nematoda</taxon>
        <taxon>Chromadorea</taxon>
        <taxon>Rhabditida</taxon>
        <taxon>Spirurina</taxon>
        <taxon>Spiruromorpha</taxon>
        <taxon>Spiruroidea</taxon>
        <taxon>Gongylonematidae</taxon>
        <taxon>Gongylonema</taxon>
    </lineage>
</organism>
<dbReference type="AlphaFoldDB" id="A0A183DDR3"/>
<name>A0A183DDR3_9BILA</name>
<dbReference type="EMBL" id="UYRT01016801">
    <property type="protein sequence ID" value="VDK56331.1"/>
    <property type="molecule type" value="Genomic_DNA"/>
</dbReference>
<keyword evidence="2" id="KW-1185">Reference proteome</keyword>
<accession>A0A183DDR3</accession>
<reference evidence="1 2" key="2">
    <citation type="submission" date="2018-11" db="EMBL/GenBank/DDBJ databases">
        <authorList>
            <consortium name="Pathogen Informatics"/>
        </authorList>
    </citation>
    <scope>NUCLEOTIDE SEQUENCE [LARGE SCALE GENOMIC DNA]</scope>
</reference>
<gene>
    <name evidence="1" type="ORF">GPUH_LOCUS6850</name>
</gene>
<dbReference type="Proteomes" id="UP000271098">
    <property type="component" value="Unassembled WGS sequence"/>
</dbReference>
<dbReference type="WBParaSite" id="GPUH_0000686301-mRNA-1">
    <property type="protein sequence ID" value="GPUH_0000686301-mRNA-1"/>
    <property type="gene ID" value="GPUH_0000686301"/>
</dbReference>
<dbReference type="OrthoDB" id="2526284at2759"/>
<sequence>MAAYVISHSEIKITMIRKCKISVPLQLRLQTNTGSFLTVQLQQSPIIECPWLLAANCDFVGFFALTVKSDAMEKLLSQNYSTTPQAFLSRTDRTWLQVPVILQDARVLSHEPKKHKLAVCLQPIYLLADWTLLVQFFEVSSL</sequence>
<proteinExistence type="predicted"/>
<evidence type="ECO:0000313" key="2">
    <source>
        <dbReference type="Proteomes" id="UP000271098"/>
    </source>
</evidence>
<evidence type="ECO:0000313" key="1">
    <source>
        <dbReference type="EMBL" id="VDK56331.1"/>
    </source>
</evidence>
<protein>
    <submittedName>
        <fullName evidence="3">DUF667 domain-containing protein</fullName>
    </submittedName>
</protein>